<dbReference type="EMBL" id="BNJK01000001">
    <property type="protein sequence ID" value="GHO92407.1"/>
    <property type="molecule type" value="Genomic_DNA"/>
</dbReference>
<evidence type="ECO:0008006" key="3">
    <source>
        <dbReference type="Google" id="ProtNLM"/>
    </source>
</evidence>
<dbReference type="PANTHER" id="PTHR38643:SF1">
    <property type="entry name" value="PURINE NUCLEOSIDE PERMEASE C285.05-RELATED"/>
    <property type="match status" value="1"/>
</dbReference>
<comment type="caution">
    <text evidence="1">The sequence shown here is derived from an EMBL/GenBank/DDBJ whole genome shotgun (WGS) entry which is preliminary data.</text>
</comment>
<dbReference type="InterPro" id="IPR009486">
    <property type="entry name" value="Pur_nuclsid_perm"/>
</dbReference>
<protein>
    <recommendedName>
        <fullName evidence="3">Purine nucleoside permease</fullName>
    </recommendedName>
</protein>
<dbReference type="PANTHER" id="PTHR38643">
    <property type="entry name" value="PURINE NUCLEOSIDE PERMEASE C285.05-RELATED"/>
    <property type="match status" value="1"/>
</dbReference>
<dbReference type="Pfam" id="PF06516">
    <property type="entry name" value="NUP"/>
    <property type="match status" value="1"/>
</dbReference>
<accession>A0A8J3MZZ4</accession>
<dbReference type="InterPro" id="IPR035994">
    <property type="entry name" value="Nucleoside_phosphorylase_sf"/>
</dbReference>
<keyword evidence="2" id="KW-1185">Reference proteome</keyword>
<evidence type="ECO:0000313" key="2">
    <source>
        <dbReference type="Proteomes" id="UP000597444"/>
    </source>
</evidence>
<evidence type="ECO:0000313" key="1">
    <source>
        <dbReference type="EMBL" id="GHO92407.1"/>
    </source>
</evidence>
<proteinExistence type="predicted"/>
<dbReference type="GO" id="GO:0009116">
    <property type="term" value="P:nucleoside metabolic process"/>
    <property type="evidence" value="ECO:0007669"/>
    <property type="project" value="InterPro"/>
</dbReference>
<dbReference type="GO" id="GO:0003824">
    <property type="term" value="F:catalytic activity"/>
    <property type="evidence" value="ECO:0007669"/>
    <property type="project" value="InterPro"/>
</dbReference>
<dbReference type="GO" id="GO:0055085">
    <property type="term" value="P:transmembrane transport"/>
    <property type="evidence" value="ECO:0007669"/>
    <property type="project" value="InterPro"/>
</dbReference>
<dbReference type="Proteomes" id="UP000597444">
    <property type="component" value="Unassembled WGS sequence"/>
</dbReference>
<dbReference type="AlphaFoldDB" id="A0A8J3MZZ4"/>
<sequence length="353" mass="38852">MLSKLMRRKRLVVPSLLGMALIGMLSLTPLLNNAHAQAQVGKDALPPVKVLIITMFPPETQAWLSQGTWKLVSKSVGSIDSDDGVVYCQISNNKCNGVYLTRTGLDKVNAATSMMAVLRDPHLSFKNAYFLTTGTAATPPYSEGTPGFVAWANWVIDRDQGTHVIPETAPDYPLGYQPPNTSFPDNTANFHLNTELVQKAYDLTANLKLADSPQAQAERKRYPDQANRKPVVARCDTVTSDSYIVGSKLSEQTKYIAAKLSDNSAHYCTMEDEDSAVTSVLHRFSFQPGGPNYLQCYLNLRGATTFDQPPPGQSVEEFIAEHFRVNDLVLGNIRLAASAVIEKYLLQHPCQND</sequence>
<dbReference type="Gene3D" id="3.40.50.1580">
    <property type="entry name" value="Nucleoside phosphorylase domain"/>
    <property type="match status" value="1"/>
</dbReference>
<gene>
    <name evidence="1" type="ORF">KSF_024550</name>
</gene>
<name>A0A8J3MZZ4_9CHLR</name>
<reference evidence="1" key="1">
    <citation type="submission" date="2020-10" db="EMBL/GenBank/DDBJ databases">
        <title>Taxonomic study of unclassified bacteria belonging to the class Ktedonobacteria.</title>
        <authorList>
            <person name="Yabe S."/>
            <person name="Wang C.M."/>
            <person name="Zheng Y."/>
            <person name="Sakai Y."/>
            <person name="Cavaletti L."/>
            <person name="Monciardini P."/>
            <person name="Donadio S."/>
        </authorList>
    </citation>
    <scope>NUCLEOTIDE SEQUENCE</scope>
    <source>
        <strain evidence="1">ID150040</strain>
    </source>
</reference>
<organism evidence="1 2">
    <name type="scientific">Reticulibacter mediterranei</name>
    <dbReference type="NCBI Taxonomy" id="2778369"/>
    <lineage>
        <taxon>Bacteria</taxon>
        <taxon>Bacillati</taxon>
        <taxon>Chloroflexota</taxon>
        <taxon>Ktedonobacteria</taxon>
        <taxon>Ktedonobacterales</taxon>
        <taxon>Reticulibacteraceae</taxon>
        <taxon>Reticulibacter</taxon>
    </lineage>
</organism>
<dbReference type="RefSeq" id="WP_220203243.1">
    <property type="nucleotide sequence ID" value="NZ_BNJK01000001.1"/>
</dbReference>